<dbReference type="InterPro" id="IPR002299">
    <property type="entry name" value="Porin_Neis"/>
</dbReference>
<evidence type="ECO:0000256" key="9">
    <source>
        <dbReference type="ARBA" id="ARBA00023136"/>
    </source>
</evidence>
<dbReference type="PANTHER" id="PTHR34501">
    <property type="entry name" value="PROTEIN YDDL-RELATED"/>
    <property type="match status" value="1"/>
</dbReference>
<dbReference type="SUPFAM" id="SSF56935">
    <property type="entry name" value="Porins"/>
    <property type="match status" value="1"/>
</dbReference>
<keyword evidence="4" id="KW-1134">Transmembrane beta strand</keyword>
<keyword evidence="8" id="KW-0626">Porin</keyword>
<evidence type="ECO:0000256" key="8">
    <source>
        <dbReference type="ARBA" id="ARBA00023114"/>
    </source>
</evidence>
<keyword evidence="7" id="KW-0406">Ion transport</keyword>
<dbReference type="InterPro" id="IPR050298">
    <property type="entry name" value="Gram-neg_bact_OMP"/>
</dbReference>
<evidence type="ECO:0000313" key="14">
    <source>
        <dbReference type="Proteomes" id="UP000700248"/>
    </source>
</evidence>
<keyword evidence="3" id="KW-0813">Transport</keyword>
<feature type="chain" id="PRO_5039059824" evidence="11">
    <location>
        <begin position="21"/>
        <end position="358"/>
    </location>
</feature>
<dbReference type="PRINTS" id="PR00184">
    <property type="entry name" value="NEISSPPORIN"/>
</dbReference>
<evidence type="ECO:0000256" key="5">
    <source>
        <dbReference type="ARBA" id="ARBA00022692"/>
    </source>
</evidence>
<keyword evidence="5" id="KW-0812">Transmembrane</keyword>
<keyword evidence="9" id="KW-0472">Membrane</keyword>
<dbReference type="RefSeq" id="WP_276830663.1">
    <property type="nucleotide sequence ID" value="NZ_DYTQ01000062.1"/>
</dbReference>
<reference evidence="13" key="2">
    <citation type="submission" date="2021-09" db="EMBL/GenBank/DDBJ databases">
        <authorList>
            <person name="Gilroy R."/>
        </authorList>
    </citation>
    <scope>NUCLEOTIDE SEQUENCE</scope>
    <source>
        <strain evidence="13">CHK175-13533</strain>
    </source>
</reference>
<comment type="subcellular location">
    <subcellularLocation>
        <location evidence="1">Cell outer membrane</location>
        <topology evidence="1">Multi-pass membrane protein</topology>
    </subcellularLocation>
</comment>
<keyword evidence="6 11" id="KW-0732">Signal</keyword>
<proteinExistence type="predicted"/>
<dbReference type="GO" id="GO:0046930">
    <property type="term" value="C:pore complex"/>
    <property type="evidence" value="ECO:0007669"/>
    <property type="project" value="UniProtKB-KW"/>
</dbReference>
<dbReference type="AlphaFoldDB" id="A0A9D3AB95"/>
<comment type="subunit">
    <text evidence="2">Homotrimer.</text>
</comment>
<evidence type="ECO:0000256" key="4">
    <source>
        <dbReference type="ARBA" id="ARBA00022452"/>
    </source>
</evidence>
<protein>
    <submittedName>
        <fullName evidence="13">Porin</fullName>
    </submittedName>
</protein>
<dbReference type="CDD" id="cd00342">
    <property type="entry name" value="gram_neg_porins"/>
    <property type="match status" value="1"/>
</dbReference>
<evidence type="ECO:0000256" key="1">
    <source>
        <dbReference type="ARBA" id="ARBA00004571"/>
    </source>
</evidence>
<dbReference type="Pfam" id="PF13609">
    <property type="entry name" value="Porin_4"/>
    <property type="match status" value="1"/>
</dbReference>
<dbReference type="GO" id="GO:0009279">
    <property type="term" value="C:cell outer membrane"/>
    <property type="evidence" value="ECO:0007669"/>
    <property type="project" value="UniProtKB-SubCell"/>
</dbReference>
<dbReference type="PANTHER" id="PTHR34501:SF9">
    <property type="entry name" value="MAJOR OUTER MEMBRANE PROTEIN P.IA"/>
    <property type="match status" value="1"/>
</dbReference>
<accession>A0A9D3AB95</accession>
<dbReference type="EMBL" id="DYTQ01000062">
    <property type="protein sequence ID" value="HJH23974.1"/>
    <property type="molecule type" value="Genomic_DNA"/>
</dbReference>
<gene>
    <name evidence="13" type="ORF">K8U84_05400</name>
</gene>
<evidence type="ECO:0000259" key="12">
    <source>
        <dbReference type="Pfam" id="PF13609"/>
    </source>
</evidence>
<dbReference type="GO" id="GO:0015288">
    <property type="term" value="F:porin activity"/>
    <property type="evidence" value="ECO:0007669"/>
    <property type="project" value="UniProtKB-KW"/>
</dbReference>
<dbReference type="Proteomes" id="UP000700248">
    <property type="component" value="Unassembled WGS sequence"/>
</dbReference>
<name>A0A9D3AB95_9BURK</name>
<dbReference type="InterPro" id="IPR033900">
    <property type="entry name" value="Gram_neg_porin_domain"/>
</dbReference>
<dbReference type="Gene3D" id="2.40.160.10">
    <property type="entry name" value="Porin"/>
    <property type="match status" value="1"/>
</dbReference>
<keyword evidence="10" id="KW-0998">Cell outer membrane</keyword>
<comment type="caution">
    <text evidence="13">The sequence shown here is derived from an EMBL/GenBank/DDBJ whole genome shotgun (WGS) entry which is preliminary data.</text>
</comment>
<feature type="domain" description="Porin" evidence="12">
    <location>
        <begin position="7"/>
        <end position="339"/>
    </location>
</feature>
<evidence type="ECO:0000256" key="2">
    <source>
        <dbReference type="ARBA" id="ARBA00011233"/>
    </source>
</evidence>
<sequence>MKKTLLAAALMAGFAGIAQAETSVTLYGIIDGGIGYDRVKSHNADGSTKSTRTGLIDGVQSGNRWGLKGTEDLGNGLRANFVLESGFNLANGHQAQGGRLFGRRATLGLAGDSWGELNLGRQTNIASDFYVDVHGNAWSSTGSGQAFRATDTFRMDNSVVYKTPNFSGFQAGVGYSFNANGTQLWKEQGIKDQNNSMLTTGLRYANGPVAVAASYDRLRSGSRYDLNTGAYSQFKHQSAWNVSGSYDFEVVALSLAFGQDYDGAFGEGYAKKFDYNNYAVALAFPIGEGKLSGSYSLSQPRKEAKDAGEKKQHTFSLAYSHPLSKRTNVYAMGGYVKNMDYVNKDKRTVAGVGIRHQF</sequence>
<dbReference type="GO" id="GO:0006811">
    <property type="term" value="P:monoatomic ion transport"/>
    <property type="evidence" value="ECO:0007669"/>
    <property type="project" value="UniProtKB-KW"/>
</dbReference>
<evidence type="ECO:0000313" key="13">
    <source>
        <dbReference type="EMBL" id="HJH23974.1"/>
    </source>
</evidence>
<evidence type="ECO:0000256" key="6">
    <source>
        <dbReference type="ARBA" id="ARBA00022729"/>
    </source>
</evidence>
<reference evidence="13" key="1">
    <citation type="journal article" date="2021" name="PeerJ">
        <title>Extensive microbial diversity within the chicken gut microbiome revealed by metagenomics and culture.</title>
        <authorList>
            <person name="Gilroy R."/>
            <person name="Ravi A."/>
            <person name="Getino M."/>
            <person name="Pursley I."/>
            <person name="Horton D.L."/>
            <person name="Alikhan N.F."/>
            <person name="Baker D."/>
            <person name="Gharbi K."/>
            <person name="Hall N."/>
            <person name="Watson M."/>
            <person name="Adriaenssens E.M."/>
            <person name="Foster-Nyarko E."/>
            <person name="Jarju S."/>
            <person name="Secka A."/>
            <person name="Antonio M."/>
            <person name="Oren A."/>
            <person name="Chaudhuri R.R."/>
            <person name="La Ragione R."/>
            <person name="Hildebrand F."/>
            <person name="Pallen M.J."/>
        </authorList>
    </citation>
    <scope>NUCLEOTIDE SEQUENCE</scope>
    <source>
        <strain evidence="13">CHK175-13533</strain>
    </source>
</reference>
<dbReference type="InterPro" id="IPR023614">
    <property type="entry name" value="Porin_dom_sf"/>
</dbReference>
<evidence type="ECO:0000256" key="10">
    <source>
        <dbReference type="ARBA" id="ARBA00023237"/>
    </source>
</evidence>
<evidence type="ECO:0000256" key="3">
    <source>
        <dbReference type="ARBA" id="ARBA00022448"/>
    </source>
</evidence>
<organism evidence="13 14">
    <name type="scientific">Paenalcaligenes hominis</name>
    <dbReference type="NCBI Taxonomy" id="643674"/>
    <lineage>
        <taxon>Bacteria</taxon>
        <taxon>Pseudomonadati</taxon>
        <taxon>Pseudomonadota</taxon>
        <taxon>Betaproteobacteria</taxon>
        <taxon>Burkholderiales</taxon>
        <taxon>Alcaligenaceae</taxon>
        <taxon>Paenalcaligenes</taxon>
    </lineage>
</organism>
<evidence type="ECO:0000256" key="7">
    <source>
        <dbReference type="ARBA" id="ARBA00023065"/>
    </source>
</evidence>
<evidence type="ECO:0000256" key="11">
    <source>
        <dbReference type="SAM" id="SignalP"/>
    </source>
</evidence>
<feature type="signal peptide" evidence="11">
    <location>
        <begin position="1"/>
        <end position="20"/>
    </location>
</feature>